<dbReference type="Pfam" id="PF20515">
    <property type="entry name" value="2OG-FeII_Oxy_6"/>
    <property type="match status" value="1"/>
</dbReference>
<organism evidence="3 4">
    <name type="scientific">Steccherinum ochraceum</name>
    <dbReference type="NCBI Taxonomy" id="92696"/>
    <lineage>
        <taxon>Eukaryota</taxon>
        <taxon>Fungi</taxon>
        <taxon>Dikarya</taxon>
        <taxon>Basidiomycota</taxon>
        <taxon>Agaricomycotina</taxon>
        <taxon>Agaricomycetes</taxon>
        <taxon>Polyporales</taxon>
        <taxon>Steccherinaceae</taxon>
        <taxon>Steccherinum</taxon>
    </lineage>
</organism>
<evidence type="ECO:0000313" key="3">
    <source>
        <dbReference type="EMBL" id="TCD59762.1"/>
    </source>
</evidence>
<accession>A0A4R0QZM9</accession>
<evidence type="ECO:0000313" key="4">
    <source>
        <dbReference type="Proteomes" id="UP000292702"/>
    </source>
</evidence>
<sequence length="403" mass="44645">MSSMDEQVQPPDLVTLLGLALAPVIPAAPSTTPVASTAAVGDPAQIIPDSVSSTPNPAAQEDDDVSDNDGSETTKVKSTGRNQKANQRRKARKQLKRTREAELRSQGATQFLSAAYRMRQNQIHVFHVRKLPNLLVRLQALEVKRKAPLKMDDPEFPRDEVQWITGAESGTPVLRYVVDDVRNEVVLAVRITPWKSISPMRANSMQRKLTTAMDWSRAAPAIKNNGSQTTIKIHGTGESIKIPRRGNMHAVGWHHPYETNADVVFYAGNKAAADLYDETIKDLPALADMYREHFFYLLPGAAQEMVNVSEDLDIPSFSQVTLDGDDPERPFANCLTLTNGDFANALHQDNDFNPLAFGMWWVTGVRNEGRSTAYEFDDKLDHDSVEGGAFLLGEYGIGVDFER</sequence>
<reference evidence="3 4" key="1">
    <citation type="submission" date="2018-11" db="EMBL/GenBank/DDBJ databases">
        <title>Genome assembly of Steccherinum ochraceum LE-BIN_3174, the white-rot fungus of the Steccherinaceae family (The Residual Polyporoid clade, Polyporales, Basidiomycota).</title>
        <authorList>
            <person name="Fedorova T.V."/>
            <person name="Glazunova O.A."/>
            <person name="Landesman E.O."/>
            <person name="Moiseenko K.V."/>
            <person name="Psurtseva N.V."/>
            <person name="Savinova O.S."/>
            <person name="Shakhova N.V."/>
            <person name="Tyazhelova T.V."/>
            <person name="Vasina D.V."/>
        </authorList>
    </citation>
    <scope>NUCLEOTIDE SEQUENCE [LARGE SCALE GENOMIC DNA]</scope>
    <source>
        <strain evidence="3 4">LE-BIN_3174</strain>
    </source>
</reference>
<feature type="non-terminal residue" evidence="3">
    <location>
        <position position="403"/>
    </location>
</feature>
<feature type="compositionally biased region" description="Polar residues" evidence="1">
    <location>
        <begin position="71"/>
        <end position="85"/>
    </location>
</feature>
<feature type="compositionally biased region" description="Low complexity" evidence="1">
    <location>
        <begin position="29"/>
        <end position="40"/>
    </location>
</feature>
<feature type="region of interest" description="Disordered" evidence="1">
    <location>
        <begin position="29"/>
        <end position="104"/>
    </location>
</feature>
<dbReference type="Proteomes" id="UP000292702">
    <property type="component" value="Unassembled WGS sequence"/>
</dbReference>
<proteinExistence type="predicted"/>
<keyword evidence="4" id="KW-1185">Reference proteome</keyword>
<feature type="domain" description="Tet-like 2OG-Fe(II) oxygenase" evidence="2">
    <location>
        <begin position="239"/>
        <end position="402"/>
    </location>
</feature>
<dbReference type="InterPro" id="IPR046798">
    <property type="entry name" value="2OG-FeII_Oxy_6"/>
</dbReference>
<dbReference type="AlphaFoldDB" id="A0A4R0QZM9"/>
<feature type="compositionally biased region" description="Acidic residues" evidence="1">
    <location>
        <begin position="60"/>
        <end position="70"/>
    </location>
</feature>
<feature type="compositionally biased region" description="Basic residues" evidence="1">
    <location>
        <begin position="86"/>
        <end position="96"/>
    </location>
</feature>
<comment type="caution">
    <text evidence="3">The sequence shown here is derived from an EMBL/GenBank/DDBJ whole genome shotgun (WGS) entry which is preliminary data.</text>
</comment>
<evidence type="ECO:0000259" key="2">
    <source>
        <dbReference type="Pfam" id="PF20515"/>
    </source>
</evidence>
<dbReference type="OrthoDB" id="10650339at2759"/>
<dbReference type="EMBL" id="RWJN01000759">
    <property type="protein sequence ID" value="TCD59762.1"/>
    <property type="molecule type" value="Genomic_DNA"/>
</dbReference>
<evidence type="ECO:0000256" key="1">
    <source>
        <dbReference type="SAM" id="MobiDB-lite"/>
    </source>
</evidence>
<name>A0A4R0QZM9_9APHY</name>
<gene>
    <name evidence="3" type="ORF">EIP91_011525</name>
</gene>
<protein>
    <recommendedName>
        <fullName evidence="2">Tet-like 2OG-Fe(II) oxygenase domain-containing protein</fullName>
    </recommendedName>
</protein>